<sequence>MNALNVLAVMSCAVVATIYCCSAGVDSELIKDPTFTLLVYPPESWTSNQPRVTGYMAKHRYTTNTTGKTIAQAPSQYAAYNNIQSDITTAIQKAIKSLNLPSTSAKFNLTTDIKELESYEVLNECVPTANGVTYEIGTYRSESGNIIRKRIEPLVCLADGKAFEDITKVPYIDPVPFKIKVYGGITLWDFQWQAIADKAFVVLNTEYNVLSDSPIIISAS</sequence>
<organism evidence="1 2">
    <name type="scientific">Rhabditophanes sp. KR3021</name>
    <dbReference type="NCBI Taxonomy" id="114890"/>
    <lineage>
        <taxon>Eukaryota</taxon>
        <taxon>Metazoa</taxon>
        <taxon>Ecdysozoa</taxon>
        <taxon>Nematoda</taxon>
        <taxon>Chromadorea</taxon>
        <taxon>Rhabditida</taxon>
        <taxon>Tylenchina</taxon>
        <taxon>Panagrolaimomorpha</taxon>
        <taxon>Strongyloidoidea</taxon>
        <taxon>Alloionematidae</taxon>
        <taxon>Rhabditophanes</taxon>
    </lineage>
</organism>
<dbReference type="WBParaSite" id="RSKR_0000486400.1">
    <property type="protein sequence ID" value="RSKR_0000486400.1"/>
    <property type="gene ID" value="RSKR_0000486400"/>
</dbReference>
<evidence type="ECO:0000313" key="2">
    <source>
        <dbReference type="WBParaSite" id="RSKR_0000486400.1"/>
    </source>
</evidence>
<dbReference type="Proteomes" id="UP000095286">
    <property type="component" value="Unplaced"/>
</dbReference>
<name>A0AC35TVZ6_9BILA</name>
<evidence type="ECO:0000313" key="1">
    <source>
        <dbReference type="Proteomes" id="UP000095286"/>
    </source>
</evidence>
<reference evidence="2" key="1">
    <citation type="submission" date="2016-11" db="UniProtKB">
        <authorList>
            <consortium name="WormBaseParasite"/>
        </authorList>
    </citation>
    <scope>IDENTIFICATION</scope>
    <source>
        <strain evidence="2">KR3021</strain>
    </source>
</reference>
<accession>A0AC35TVZ6</accession>
<protein>
    <submittedName>
        <fullName evidence="2">FTP domain-containing protein</fullName>
    </submittedName>
</protein>
<proteinExistence type="predicted"/>